<dbReference type="PANTHER" id="PTHR43765">
    <property type="entry name" value="2-DEHYDROPANTOATE 2-REDUCTASE-RELATED"/>
    <property type="match status" value="1"/>
</dbReference>
<comment type="caution">
    <text evidence="12">The sequence shown here is derived from an EMBL/GenBank/DDBJ whole genome shotgun (WGS) entry which is preliminary data.</text>
</comment>
<reference evidence="12 13" key="1">
    <citation type="submission" date="2019-03" db="EMBL/GenBank/DDBJ databases">
        <title>Genomic Encyclopedia of Type Strains, Phase IV (KMG-IV): sequencing the most valuable type-strain genomes for metagenomic binning, comparative biology and taxonomic classification.</title>
        <authorList>
            <person name="Goeker M."/>
        </authorList>
    </citation>
    <scope>NUCLEOTIDE SEQUENCE [LARGE SCALE GENOMIC DNA]</scope>
    <source>
        <strain evidence="12 13">DSM 26377</strain>
    </source>
</reference>
<comment type="pathway">
    <text evidence="1">Cofactor biosynthesis; (R)-pantothenate biosynthesis; (R)-pantoate from 3-methyl-2-oxobutanoate: step 2/2.</text>
</comment>
<dbReference type="InterPro" id="IPR050838">
    <property type="entry name" value="Ketopantoate_reductase"/>
</dbReference>
<dbReference type="AlphaFoldDB" id="A0A4R7PC14"/>
<dbReference type="Gene3D" id="3.40.50.720">
    <property type="entry name" value="NAD(P)-binding Rossmann-like Domain"/>
    <property type="match status" value="1"/>
</dbReference>
<dbReference type="SUPFAM" id="SSF48179">
    <property type="entry name" value="6-phosphogluconate dehydrogenase C-terminal domain-like"/>
    <property type="match status" value="1"/>
</dbReference>
<dbReference type="InterPro" id="IPR036291">
    <property type="entry name" value="NAD(P)-bd_dom_sf"/>
</dbReference>
<dbReference type="OrthoDB" id="6530772at2"/>
<evidence type="ECO:0000256" key="4">
    <source>
        <dbReference type="ARBA" id="ARBA00019465"/>
    </source>
</evidence>
<dbReference type="Gene3D" id="1.10.1040.10">
    <property type="entry name" value="N-(1-d-carboxylethyl)-l-norvaline Dehydrogenase, domain 2"/>
    <property type="match status" value="1"/>
</dbReference>
<evidence type="ECO:0000259" key="10">
    <source>
        <dbReference type="Pfam" id="PF02558"/>
    </source>
</evidence>
<accession>A0A4R7PC14</accession>
<organism evidence="12 13">
    <name type="scientific">Panacagrimonas perspica</name>
    <dbReference type="NCBI Taxonomy" id="381431"/>
    <lineage>
        <taxon>Bacteria</taxon>
        <taxon>Pseudomonadati</taxon>
        <taxon>Pseudomonadota</taxon>
        <taxon>Gammaproteobacteria</taxon>
        <taxon>Nevskiales</taxon>
        <taxon>Nevskiaceae</taxon>
        <taxon>Panacagrimonas</taxon>
    </lineage>
</organism>
<dbReference type="GO" id="GO:0050661">
    <property type="term" value="F:NADP binding"/>
    <property type="evidence" value="ECO:0007669"/>
    <property type="project" value="TreeGrafter"/>
</dbReference>
<evidence type="ECO:0000256" key="6">
    <source>
        <dbReference type="ARBA" id="ARBA00022857"/>
    </source>
</evidence>
<dbReference type="EMBL" id="SOBT01000008">
    <property type="protein sequence ID" value="TDU30750.1"/>
    <property type="molecule type" value="Genomic_DNA"/>
</dbReference>
<dbReference type="GO" id="GO:0008677">
    <property type="term" value="F:2-dehydropantoate 2-reductase activity"/>
    <property type="evidence" value="ECO:0007669"/>
    <property type="project" value="UniProtKB-EC"/>
</dbReference>
<dbReference type="GO" id="GO:0015940">
    <property type="term" value="P:pantothenate biosynthetic process"/>
    <property type="evidence" value="ECO:0007669"/>
    <property type="project" value="UniProtKB-UniPathway"/>
</dbReference>
<evidence type="ECO:0000256" key="9">
    <source>
        <dbReference type="ARBA" id="ARBA00048793"/>
    </source>
</evidence>
<dbReference type="InterPro" id="IPR013328">
    <property type="entry name" value="6PGD_dom2"/>
</dbReference>
<evidence type="ECO:0000256" key="8">
    <source>
        <dbReference type="ARBA" id="ARBA00032024"/>
    </source>
</evidence>
<dbReference type="InterPro" id="IPR013752">
    <property type="entry name" value="KPA_reductase"/>
</dbReference>
<dbReference type="RefSeq" id="WP_133879395.1">
    <property type="nucleotide sequence ID" value="NZ_MWIN01000023.1"/>
</dbReference>
<evidence type="ECO:0000256" key="2">
    <source>
        <dbReference type="ARBA" id="ARBA00007870"/>
    </source>
</evidence>
<dbReference type="PANTHER" id="PTHR43765:SF2">
    <property type="entry name" value="2-DEHYDROPANTOATE 2-REDUCTASE"/>
    <property type="match status" value="1"/>
</dbReference>
<evidence type="ECO:0000313" key="12">
    <source>
        <dbReference type="EMBL" id="TDU30750.1"/>
    </source>
</evidence>
<sequence length="338" mass="35934">MILIVGAGAVGTILATHLAAAGRDVRLYARARDVARFDAIAQVRTDFPDARPSLTAARPASVTTLDLRDVQALVIGVKFPDLAALVDQLPDPIPSTCTLVSTLNGYAPLRLLRERRPGARVVPMSVMMNGQLLGPLHARLTTRAEIVLGDADAALLAAFGGTGMIVKAAPGDAAVWGKLLINLANAICALTRTTFKDLFLDPDLRRVYVAVLDEATGALDASHLPWKLPLVLPYGAYRWALLHGGPLPWWFAKYRNGVREGAYPSMVSDVEAGKATEVEQLNGEVVRLGRDSGFATPVNAKLVEMIGASRTPAHITPAELRAAVSQTVARTKSGGVDL</sequence>
<dbReference type="GO" id="GO:0005737">
    <property type="term" value="C:cytoplasm"/>
    <property type="evidence" value="ECO:0007669"/>
    <property type="project" value="TreeGrafter"/>
</dbReference>
<keyword evidence="5" id="KW-0566">Pantothenate biosynthesis</keyword>
<protein>
    <recommendedName>
        <fullName evidence="4">2-dehydropantoate 2-reductase</fullName>
        <ecNumber evidence="3">1.1.1.169</ecNumber>
    </recommendedName>
    <alternativeName>
        <fullName evidence="8">Ketopantoate reductase</fullName>
    </alternativeName>
</protein>
<dbReference type="SUPFAM" id="SSF51735">
    <property type="entry name" value="NAD(P)-binding Rossmann-fold domains"/>
    <property type="match status" value="1"/>
</dbReference>
<comment type="catalytic activity">
    <reaction evidence="9">
        <text>(R)-pantoate + NADP(+) = 2-dehydropantoate + NADPH + H(+)</text>
        <dbReference type="Rhea" id="RHEA:16233"/>
        <dbReference type="ChEBI" id="CHEBI:11561"/>
        <dbReference type="ChEBI" id="CHEBI:15378"/>
        <dbReference type="ChEBI" id="CHEBI:15980"/>
        <dbReference type="ChEBI" id="CHEBI:57783"/>
        <dbReference type="ChEBI" id="CHEBI:58349"/>
        <dbReference type="EC" id="1.1.1.169"/>
    </reaction>
</comment>
<dbReference type="Pfam" id="PF08546">
    <property type="entry name" value="ApbA_C"/>
    <property type="match status" value="1"/>
</dbReference>
<evidence type="ECO:0000256" key="7">
    <source>
        <dbReference type="ARBA" id="ARBA00023002"/>
    </source>
</evidence>
<keyword evidence="13" id="KW-1185">Reference proteome</keyword>
<keyword evidence="7" id="KW-0560">Oxidoreductase</keyword>
<evidence type="ECO:0000256" key="3">
    <source>
        <dbReference type="ARBA" id="ARBA00013014"/>
    </source>
</evidence>
<evidence type="ECO:0000256" key="5">
    <source>
        <dbReference type="ARBA" id="ARBA00022655"/>
    </source>
</evidence>
<comment type="similarity">
    <text evidence="2">Belongs to the ketopantoate reductase family.</text>
</comment>
<proteinExistence type="inferred from homology"/>
<feature type="domain" description="Ketopantoate reductase N-terminal" evidence="10">
    <location>
        <begin position="2"/>
        <end position="152"/>
    </location>
</feature>
<name>A0A4R7PC14_9GAMM</name>
<dbReference type="Proteomes" id="UP000295341">
    <property type="component" value="Unassembled WGS sequence"/>
</dbReference>
<evidence type="ECO:0000259" key="11">
    <source>
        <dbReference type="Pfam" id="PF08546"/>
    </source>
</evidence>
<keyword evidence="6" id="KW-0521">NADP</keyword>
<dbReference type="Pfam" id="PF02558">
    <property type="entry name" value="ApbA"/>
    <property type="match status" value="1"/>
</dbReference>
<dbReference type="UniPathway" id="UPA00028">
    <property type="reaction ID" value="UER00004"/>
</dbReference>
<dbReference type="InterPro" id="IPR013332">
    <property type="entry name" value="KPR_N"/>
</dbReference>
<evidence type="ECO:0000313" key="13">
    <source>
        <dbReference type="Proteomes" id="UP000295341"/>
    </source>
</evidence>
<dbReference type="EC" id="1.1.1.169" evidence="3"/>
<feature type="domain" description="Ketopantoate reductase C-terminal" evidence="11">
    <location>
        <begin position="174"/>
        <end position="307"/>
    </location>
</feature>
<evidence type="ECO:0000256" key="1">
    <source>
        <dbReference type="ARBA" id="ARBA00004994"/>
    </source>
</evidence>
<dbReference type="InterPro" id="IPR008927">
    <property type="entry name" value="6-PGluconate_DH-like_C_sf"/>
</dbReference>
<gene>
    <name evidence="12" type="ORF">DFR24_0104</name>
</gene>